<evidence type="ECO:0000256" key="5">
    <source>
        <dbReference type="ARBA" id="ARBA00023136"/>
    </source>
</evidence>
<comment type="similarity">
    <text evidence="2">Belongs to the cornichon family.</text>
</comment>
<keyword evidence="3 6" id="KW-0812">Transmembrane</keyword>
<dbReference type="Proteomes" id="UP000663760">
    <property type="component" value="Chromosome 2"/>
</dbReference>
<gene>
    <name evidence="7" type="ORF">SI7747_02002819</name>
    <name evidence="8" type="ORF">SI8410_02003040</name>
</gene>
<feature type="transmembrane region" description="Helical" evidence="6">
    <location>
        <begin position="111"/>
        <end position="130"/>
    </location>
</feature>
<keyword evidence="9" id="KW-1185">Reference proteome</keyword>
<protein>
    <submittedName>
        <fullName evidence="8">Uncharacterized protein</fullName>
    </submittedName>
</protein>
<proteinExistence type="inferred from homology"/>
<comment type="subcellular location">
    <subcellularLocation>
        <location evidence="1">Membrane</location>
        <topology evidence="1">Multi-pass membrane protein</topology>
    </subcellularLocation>
</comment>
<dbReference type="PANTHER" id="PTHR12290">
    <property type="entry name" value="CORNICHON-RELATED"/>
    <property type="match status" value="1"/>
</dbReference>
<evidence type="ECO:0000313" key="9">
    <source>
        <dbReference type="Proteomes" id="UP000663760"/>
    </source>
</evidence>
<dbReference type="InterPro" id="IPR003377">
    <property type="entry name" value="Cornichon"/>
</dbReference>
<evidence type="ECO:0000313" key="8">
    <source>
        <dbReference type="EMBL" id="CAA7391817.1"/>
    </source>
</evidence>
<evidence type="ECO:0000256" key="4">
    <source>
        <dbReference type="ARBA" id="ARBA00022989"/>
    </source>
</evidence>
<evidence type="ECO:0000313" key="7">
    <source>
        <dbReference type="EMBL" id="CAA2616601.1"/>
    </source>
</evidence>
<evidence type="ECO:0000256" key="1">
    <source>
        <dbReference type="ARBA" id="ARBA00004141"/>
    </source>
</evidence>
<dbReference type="Pfam" id="PF03311">
    <property type="entry name" value="Cornichon"/>
    <property type="match status" value="1"/>
</dbReference>
<feature type="transmembrane region" description="Helical" evidence="6">
    <location>
        <begin position="54"/>
        <end position="82"/>
    </location>
</feature>
<evidence type="ECO:0000256" key="2">
    <source>
        <dbReference type="ARBA" id="ARBA00010095"/>
    </source>
</evidence>
<accession>A0A7I8K3S8</accession>
<dbReference type="EMBL" id="LR743589">
    <property type="protein sequence ID" value="CAA2616601.1"/>
    <property type="molecule type" value="Genomic_DNA"/>
</dbReference>
<reference evidence="8" key="1">
    <citation type="submission" date="2020-02" db="EMBL/GenBank/DDBJ databases">
        <authorList>
            <person name="Scholz U."/>
            <person name="Mascher M."/>
            <person name="Fiebig A."/>
        </authorList>
    </citation>
    <scope>NUCLEOTIDE SEQUENCE</scope>
</reference>
<keyword evidence="5 6" id="KW-0472">Membrane</keyword>
<evidence type="ECO:0000256" key="3">
    <source>
        <dbReference type="ARBA" id="ARBA00022692"/>
    </source>
</evidence>
<dbReference type="SMART" id="SM01398">
    <property type="entry name" value="Cornichon"/>
    <property type="match status" value="1"/>
</dbReference>
<keyword evidence="4 6" id="KW-1133">Transmembrane helix</keyword>
<sequence>MESSPFVWLIAFFVLLGLLGLLVFQLMCLADLEFDYVNPYDSASRINTVVVPEFVLQGILSLLFLLTGHWAMCLLTLPFLYYNGRLYQQRRHLVDVTEIFRLLNQEKKRRLIKLIGLVILLFLTLFWMIWSMLEDD</sequence>
<dbReference type="EMBL" id="LR746265">
    <property type="protein sequence ID" value="CAA7391817.1"/>
    <property type="molecule type" value="Genomic_DNA"/>
</dbReference>
<evidence type="ECO:0000256" key="6">
    <source>
        <dbReference type="SAM" id="Phobius"/>
    </source>
</evidence>
<organism evidence="8 9">
    <name type="scientific">Spirodela intermedia</name>
    <name type="common">Intermediate duckweed</name>
    <dbReference type="NCBI Taxonomy" id="51605"/>
    <lineage>
        <taxon>Eukaryota</taxon>
        <taxon>Viridiplantae</taxon>
        <taxon>Streptophyta</taxon>
        <taxon>Embryophyta</taxon>
        <taxon>Tracheophyta</taxon>
        <taxon>Spermatophyta</taxon>
        <taxon>Magnoliopsida</taxon>
        <taxon>Liliopsida</taxon>
        <taxon>Araceae</taxon>
        <taxon>Lemnoideae</taxon>
        <taxon>Spirodela</taxon>
    </lineage>
</organism>
<dbReference type="AlphaFoldDB" id="A0A7I8K3S8"/>
<name>A0A7I8K3S8_SPIIN</name>
<dbReference type="GO" id="GO:0016020">
    <property type="term" value="C:membrane"/>
    <property type="evidence" value="ECO:0007669"/>
    <property type="project" value="UniProtKB-SubCell"/>
</dbReference>
<dbReference type="GO" id="GO:0016192">
    <property type="term" value="P:vesicle-mediated transport"/>
    <property type="evidence" value="ECO:0007669"/>
    <property type="project" value="InterPro"/>
</dbReference>
<dbReference type="OrthoDB" id="434393at2759"/>